<evidence type="ECO:0000313" key="2">
    <source>
        <dbReference type="EMBL" id="MBT1444838.1"/>
    </source>
</evidence>
<protein>
    <recommendedName>
        <fullName evidence="4">FCP1 homology domain-containing protein</fullName>
    </recommendedName>
</protein>
<comment type="caution">
    <text evidence="2">The sequence shown here is derived from an EMBL/GenBank/DDBJ whole genome shotgun (WGS) entry which is preliminary data.</text>
</comment>
<dbReference type="Proteomes" id="UP001195903">
    <property type="component" value="Unassembled WGS sequence"/>
</dbReference>
<proteinExistence type="predicted"/>
<sequence length="238" mass="25746">MSQALKLPDSAVATSAGLDVGLLATLLETADFVVFHAALYSNFVDSDISKALIKRLTDTEAPLDCWLIEAAADTSWGDEFAAMLRPALGKDDMTALYQRSFDWCRSLKQRFGKDVQHVSSQSLALTPLIIIDDTLFAGQYLHSAIPAADGLWIKLDARALGLAPGSLKRWFYPSSQGETQNEPTAPLALALKRMVDECALAARDGARTMYARDMSTRTMSTRDVAAGENTAPREGAAS</sequence>
<dbReference type="EMBL" id="JAHEPS010000003">
    <property type="protein sequence ID" value="MBT1444838.1"/>
    <property type="molecule type" value="Genomic_DNA"/>
</dbReference>
<keyword evidence="3" id="KW-1185">Reference proteome</keyword>
<name>A0ABS5V733_9GAMM</name>
<evidence type="ECO:0000256" key="1">
    <source>
        <dbReference type="SAM" id="MobiDB-lite"/>
    </source>
</evidence>
<feature type="region of interest" description="Disordered" evidence="1">
    <location>
        <begin position="219"/>
        <end position="238"/>
    </location>
</feature>
<reference evidence="2 3" key="1">
    <citation type="submission" date="2021-05" db="EMBL/GenBank/DDBJ databases">
        <title>Shewanella sp. JM162201.</title>
        <authorList>
            <person name="Xu S."/>
            <person name="Li A."/>
        </authorList>
    </citation>
    <scope>NUCLEOTIDE SEQUENCE [LARGE SCALE GENOMIC DNA]</scope>
    <source>
        <strain evidence="2 3">JM162201</strain>
    </source>
</reference>
<accession>A0ABS5V733</accession>
<evidence type="ECO:0008006" key="4">
    <source>
        <dbReference type="Google" id="ProtNLM"/>
    </source>
</evidence>
<dbReference type="RefSeq" id="WP_214507035.1">
    <property type="nucleotide sequence ID" value="NZ_JAHEPS010000003.1"/>
</dbReference>
<organism evidence="2 3">
    <name type="scientific">Shewanella jiangmenensis</name>
    <dbReference type="NCBI Taxonomy" id="2837387"/>
    <lineage>
        <taxon>Bacteria</taxon>
        <taxon>Pseudomonadati</taxon>
        <taxon>Pseudomonadota</taxon>
        <taxon>Gammaproteobacteria</taxon>
        <taxon>Alteromonadales</taxon>
        <taxon>Shewanellaceae</taxon>
        <taxon>Shewanella</taxon>
    </lineage>
</organism>
<evidence type="ECO:0000313" key="3">
    <source>
        <dbReference type="Proteomes" id="UP001195903"/>
    </source>
</evidence>
<gene>
    <name evidence="2" type="ORF">KJI95_09920</name>
</gene>